<keyword evidence="2" id="KW-0547">Nucleotide-binding</keyword>
<dbReference type="PANTHER" id="PTHR36766:SF51">
    <property type="entry name" value="DISEASE RESISTANCE RPP13-LIKE PROTEIN 1"/>
    <property type="match status" value="1"/>
</dbReference>
<dbReference type="SUPFAM" id="SSF52058">
    <property type="entry name" value="L domain-like"/>
    <property type="match status" value="2"/>
</dbReference>
<dbReference type="InterPro" id="IPR055414">
    <property type="entry name" value="LRR_R13L4/SHOC2-like"/>
</dbReference>
<dbReference type="Proteomes" id="UP000515121">
    <property type="component" value="Unplaced"/>
</dbReference>
<dbReference type="Gene3D" id="1.10.10.10">
    <property type="entry name" value="Winged helix-like DNA-binding domain superfamily/Winged helix DNA-binding domain"/>
    <property type="match status" value="1"/>
</dbReference>
<evidence type="ECO:0000259" key="8">
    <source>
        <dbReference type="Pfam" id="PF23598"/>
    </source>
</evidence>
<dbReference type="Gene3D" id="3.40.50.300">
    <property type="entry name" value="P-loop containing nucleotide triphosphate hydrolases"/>
    <property type="match status" value="1"/>
</dbReference>
<evidence type="ECO:0000256" key="3">
    <source>
        <dbReference type="ARBA" id="ARBA00022821"/>
    </source>
</evidence>
<dbReference type="GO" id="GO:0006952">
    <property type="term" value="P:defense response"/>
    <property type="evidence" value="ECO:0007669"/>
    <property type="project" value="UniProtKB-KW"/>
</dbReference>
<dbReference type="GeneID" id="111309428"/>
<feature type="domain" description="Disease resistance R13L4/SHOC-2-like LRR" evidence="8">
    <location>
        <begin position="520"/>
        <end position="790"/>
    </location>
</feature>
<evidence type="ECO:0000313" key="10">
    <source>
        <dbReference type="RefSeq" id="XP_022764227.1"/>
    </source>
</evidence>
<evidence type="ECO:0000256" key="4">
    <source>
        <dbReference type="ARBA" id="ARBA00022840"/>
    </source>
</evidence>
<dbReference type="SUPFAM" id="SSF52540">
    <property type="entry name" value="P-loop containing nucleoside triphosphate hydrolases"/>
    <property type="match status" value="1"/>
</dbReference>
<evidence type="ECO:0000259" key="7">
    <source>
        <dbReference type="Pfam" id="PF23559"/>
    </source>
</evidence>
<feature type="domain" description="NB-ARC" evidence="5">
    <location>
        <begin position="142"/>
        <end position="311"/>
    </location>
</feature>
<feature type="domain" description="Disease resistance N-terminal" evidence="6">
    <location>
        <begin position="7"/>
        <end position="93"/>
    </location>
</feature>
<dbReference type="Gene3D" id="1.20.5.4130">
    <property type="match status" value="1"/>
</dbReference>
<evidence type="ECO:0000256" key="1">
    <source>
        <dbReference type="ARBA" id="ARBA00022737"/>
    </source>
</evidence>
<dbReference type="InterPro" id="IPR058922">
    <property type="entry name" value="WHD_DRP"/>
</dbReference>
<feature type="domain" description="Disease resistance protein winged helix" evidence="7">
    <location>
        <begin position="398"/>
        <end position="465"/>
    </location>
</feature>
<name>A0A6P6AH78_DURZI</name>
<dbReference type="InterPro" id="IPR036388">
    <property type="entry name" value="WH-like_DNA-bd_sf"/>
</dbReference>
<dbReference type="PRINTS" id="PR00364">
    <property type="entry name" value="DISEASERSIST"/>
</dbReference>
<dbReference type="InterPro" id="IPR042197">
    <property type="entry name" value="Apaf_helical"/>
</dbReference>
<dbReference type="InterPro" id="IPR002182">
    <property type="entry name" value="NB-ARC"/>
</dbReference>
<dbReference type="OrthoDB" id="25838at2759"/>
<organism evidence="9 10">
    <name type="scientific">Durio zibethinus</name>
    <name type="common">Durian</name>
    <dbReference type="NCBI Taxonomy" id="66656"/>
    <lineage>
        <taxon>Eukaryota</taxon>
        <taxon>Viridiplantae</taxon>
        <taxon>Streptophyta</taxon>
        <taxon>Embryophyta</taxon>
        <taxon>Tracheophyta</taxon>
        <taxon>Spermatophyta</taxon>
        <taxon>Magnoliopsida</taxon>
        <taxon>eudicotyledons</taxon>
        <taxon>Gunneridae</taxon>
        <taxon>Pentapetalae</taxon>
        <taxon>rosids</taxon>
        <taxon>malvids</taxon>
        <taxon>Malvales</taxon>
        <taxon>Malvaceae</taxon>
        <taxon>Helicteroideae</taxon>
        <taxon>Durio</taxon>
    </lineage>
</organism>
<sequence length="1428" mass="162203">MSVVEAALSVFFEGLFSKLASSEFINFVTEKEVCEELKKWEKTMRNIHAVLDDAEEDRHEKSWLVALQDLAYDADDILDEFATEALRLKLTREYQDHSATKLPKLVHTCFTGFSMVVGRPKRALEWRSTTCLVNETQVCGREKNKEAILELIFGSDDSNPFGASVIPIIGMGGIGKTTLAQLVYNDSRVDNHFDLKGWVCVSEDFSILEITKSILQSVSSESYNAGDDLNKRHIELKNKLVGKELLLILDDLWQQKYEDWTRLISPFGIGATIVVTTRDQSVSSMVGTIPNYKLPKLSDEDCISILTQHALGAKDFSGHPNLEEFGVQIAKRCKGLPLAAKTIGGLLRNKVDIRKWEEILKSEIWNLPEERSNIIPALRLSYHHLPADLKRCFAYCAILPKDYEFSEEEIVLLWMAEGFLRVAATKQNEDLGHEYFQELVRRSFFEISNKDESRYIMHDLINDLAQSVAKDICFRLEGDKALNVSSHARHSSYIGGFKNLLRLKMPEGWRYISNQVLGELLPEFKYLRVFSLQGCHLPEFPNIIGELVHLRYLNFSYTQIKTLPDSICKLYNLETLLLRGCSRLKEFPSEMRFLINLRHLDITGARSIKMMPMGIGELTNLQTLTNFVVSQDNGRQIREMENLSNLKGGLVISELQNVVKAQDAWVAGLCYKSNLRDLALKWSYNFAGEENHKDVLDSLQPPKMIERLTIECYGGETFPNWIGDPSFEKLSILNLYYCPNCTLLPAVGRLPSLKFLSMRRMSKLKNVGVNFFGENLSINLFSSLEKLCFLNMPEWEEWDPCEVDENVTFQHLHELIISGCPKLLGSLPNRLPSLKKLEIIRCQQLRNLPSCLPSLEKLVIQECAKRWCLQIVHSGSFMKRVSLSNISKFTCPMEGMMLRLIKAERLYIRGCEELISSWQNQEGPSTHLRPISFLEIHNCSRLVSLGAEDEKEEHMQLRRIPRHIEDLTIQYCERLERLSESIHSYRSLTVLRIGACPRLISFSSGNLPPNIKRIAIMGCENLQFFLDGENSNINSTSLLEHLQIGGCKSLISLSSRGELPIRLQLVEICGCENLTSLSSNGKLPVGLKYLRINSCRALESIAQEIQENSSLELISISFCENFRSLPHGLNKLNHLGEIFIECCSSLISFPGSGLLTTKLRKLHLSGCEKLQALRNCIHNIVSMRELLIFNCPSVISFPEEGFPTNLTSLTISQPNICKLVIEWGLHKLTSLQHFSINGASLDMVSFPCEEMLLPRTLTSFTITDFPNLETLSSKGFQNLKSLESLGIHSCPKLKFLPEKEMLDSLLQLEISRCPLLEERCKRDGGQEWPKIAHIPYIGINAFSWKLQRLVSSAFIGAHKVVCKSRWKDLKKMNAVYLAEVCIAFTAVKFDHVAAGILRSEDSVNGAKILPRETLFPMKVVLFQNQQYP</sequence>
<dbReference type="Pfam" id="PF00931">
    <property type="entry name" value="NB-ARC"/>
    <property type="match status" value="1"/>
</dbReference>
<dbReference type="GO" id="GO:0043531">
    <property type="term" value="F:ADP binding"/>
    <property type="evidence" value="ECO:0007669"/>
    <property type="project" value="InterPro"/>
</dbReference>
<keyword evidence="3" id="KW-0611">Plant defense</keyword>
<evidence type="ECO:0000313" key="9">
    <source>
        <dbReference type="Proteomes" id="UP000515121"/>
    </source>
</evidence>
<proteinExistence type="predicted"/>
<keyword evidence="9" id="KW-1185">Reference proteome</keyword>
<dbReference type="InterPro" id="IPR032675">
    <property type="entry name" value="LRR_dom_sf"/>
</dbReference>
<evidence type="ECO:0000256" key="2">
    <source>
        <dbReference type="ARBA" id="ARBA00022741"/>
    </source>
</evidence>
<dbReference type="GO" id="GO:0051707">
    <property type="term" value="P:response to other organism"/>
    <property type="evidence" value="ECO:0007669"/>
    <property type="project" value="UniProtKB-ARBA"/>
</dbReference>
<dbReference type="InterPro" id="IPR027417">
    <property type="entry name" value="P-loop_NTPase"/>
</dbReference>
<dbReference type="Gene3D" id="1.10.8.430">
    <property type="entry name" value="Helical domain of apoptotic protease-activating factors"/>
    <property type="match status" value="1"/>
</dbReference>
<dbReference type="InterPro" id="IPR041118">
    <property type="entry name" value="Rx_N"/>
</dbReference>
<evidence type="ECO:0000259" key="5">
    <source>
        <dbReference type="Pfam" id="PF00931"/>
    </source>
</evidence>
<dbReference type="PANTHER" id="PTHR36766">
    <property type="entry name" value="PLANT BROAD-SPECTRUM MILDEW RESISTANCE PROTEIN RPW8"/>
    <property type="match status" value="1"/>
</dbReference>
<dbReference type="GO" id="GO:0005524">
    <property type="term" value="F:ATP binding"/>
    <property type="evidence" value="ECO:0007669"/>
    <property type="project" value="UniProtKB-KW"/>
</dbReference>
<dbReference type="RefSeq" id="XP_022764227.1">
    <property type="nucleotide sequence ID" value="XM_022908492.1"/>
</dbReference>
<dbReference type="Gene3D" id="3.80.10.10">
    <property type="entry name" value="Ribonuclease Inhibitor"/>
    <property type="match status" value="3"/>
</dbReference>
<dbReference type="Pfam" id="PF18052">
    <property type="entry name" value="Rx_N"/>
    <property type="match status" value="1"/>
</dbReference>
<protein>
    <submittedName>
        <fullName evidence="10">Disease resistance RPP13-like protein 1</fullName>
    </submittedName>
</protein>
<dbReference type="Pfam" id="PF23559">
    <property type="entry name" value="WHD_DRP"/>
    <property type="match status" value="1"/>
</dbReference>
<reference evidence="10" key="1">
    <citation type="submission" date="2025-08" db="UniProtKB">
        <authorList>
            <consortium name="RefSeq"/>
        </authorList>
    </citation>
    <scope>IDENTIFICATION</scope>
    <source>
        <tissue evidence="10">Fruit stalk</tissue>
    </source>
</reference>
<dbReference type="FunFam" id="1.10.10.10:FF:000322">
    <property type="entry name" value="Probable disease resistance protein At1g63360"/>
    <property type="match status" value="1"/>
</dbReference>
<keyword evidence="1" id="KW-0677">Repeat</keyword>
<dbReference type="KEGG" id="dzi:111309428"/>
<accession>A0A6P6AH78</accession>
<gene>
    <name evidence="10" type="primary">LOC111309428</name>
</gene>
<dbReference type="Pfam" id="PF23598">
    <property type="entry name" value="LRR_14"/>
    <property type="match status" value="1"/>
</dbReference>
<keyword evidence="4" id="KW-0067">ATP-binding</keyword>
<evidence type="ECO:0000259" key="6">
    <source>
        <dbReference type="Pfam" id="PF18052"/>
    </source>
</evidence>